<evidence type="ECO:0008006" key="3">
    <source>
        <dbReference type="Google" id="ProtNLM"/>
    </source>
</evidence>
<gene>
    <name evidence="1" type="ORF">ACFFN1_12310</name>
</gene>
<dbReference type="RefSeq" id="WP_376841076.1">
    <property type="nucleotide sequence ID" value="NZ_JBHMAU010000072.1"/>
</dbReference>
<accession>A0ABV5X5E8</accession>
<proteinExistence type="predicted"/>
<evidence type="ECO:0000313" key="1">
    <source>
        <dbReference type="EMBL" id="MFB9777172.1"/>
    </source>
</evidence>
<organism evidence="1 2">
    <name type="scientific">Brevibacterium otitidis</name>
    <dbReference type="NCBI Taxonomy" id="53364"/>
    <lineage>
        <taxon>Bacteria</taxon>
        <taxon>Bacillati</taxon>
        <taxon>Actinomycetota</taxon>
        <taxon>Actinomycetes</taxon>
        <taxon>Micrococcales</taxon>
        <taxon>Brevibacteriaceae</taxon>
        <taxon>Brevibacterium</taxon>
    </lineage>
</organism>
<name>A0ABV5X5E8_9MICO</name>
<sequence length="307" mass="32560">MERYLLFDTTCDTCSRTAETVESISGGWLRARSLRDPEIVELLDRNIPGWSYRPMLMEVNGAAIRVKAGLGMSLALLRGLGPSRSRQVLTAVAEKLAPDPGIGRRSVLVGAGALGLVALGMTVRYSPAIAGAGGAVVLSGSALADATARAHAAPEIAEARDLLTAEQYDTEQEQVVAISDEAGSTLLMLFYPHRTRSVSDAAIISCELDDPNSKPIVERISADRNEMFAGDRLQPEALTVTALGDGKIRPQGAGQYFTCIAGCVGVNCAVKASRCRYLGHLAAVLACMAAVCGPKVRTCHRVCKSKW</sequence>
<reference evidence="1 2" key="1">
    <citation type="submission" date="2024-09" db="EMBL/GenBank/DDBJ databases">
        <authorList>
            <person name="Sun Q."/>
            <person name="Mori K."/>
        </authorList>
    </citation>
    <scope>NUCLEOTIDE SEQUENCE [LARGE SCALE GENOMIC DNA]</scope>
    <source>
        <strain evidence="1 2">JCM 11683</strain>
    </source>
</reference>
<evidence type="ECO:0000313" key="2">
    <source>
        <dbReference type="Proteomes" id="UP001589707"/>
    </source>
</evidence>
<dbReference type="Proteomes" id="UP001589707">
    <property type="component" value="Unassembled WGS sequence"/>
</dbReference>
<comment type="caution">
    <text evidence="1">The sequence shown here is derived from an EMBL/GenBank/DDBJ whole genome shotgun (WGS) entry which is preliminary data.</text>
</comment>
<dbReference type="EMBL" id="JBHMAU010000072">
    <property type="protein sequence ID" value="MFB9777172.1"/>
    <property type="molecule type" value="Genomic_DNA"/>
</dbReference>
<protein>
    <recommendedName>
        <fullName evidence="3">Tat (Twin-arginine translocation) pathway signal sequence</fullName>
    </recommendedName>
</protein>
<keyword evidence="2" id="KW-1185">Reference proteome</keyword>